<name>A0A8H4XKR0_9HYPO</name>
<reference evidence="2" key="2">
    <citation type="submission" date="2020-05" db="EMBL/GenBank/DDBJ databases">
        <authorList>
            <person name="Kim H.-S."/>
            <person name="Proctor R.H."/>
            <person name="Brown D.W."/>
        </authorList>
    </citation>
    <scope>NUCLEOTIDE SEQUENCE</scope>
    <source>
        <strain evidence="2">NRRL 22465</strain>
    </source>
</reference>
<organism evidence="2 3">
    <name type="scientific">Fusarium zealandicum</name>
    <dbReference type="NCBI Taxonomy" id="1053134"/>
    <lineage>
        <taxon>Eukaryota</taxon>
        <taxon>Fungi</taxon>
        <taxon>Dikarya</taxon>
        <taxon>Ascomycota</taxon>
        <taxon>Pezizomycotina</taxon>
        <taxon>Sordariomycetes</taxon>
        <taxon>Hypocreomycetidae</taxon>
        <taxon>Hypocreales</taxon>
        <taxon>Nectriaceae</taxon>
        <taxon>Fusarium</taxon>
        <taxon>Fusarium staphyleae species complex</taxon>
    </lineage>
</organism>
<feature type="compositionally biased region" description="Basic and acidic residues" evidence="1">
    <location>
        <begin position="654"/>
        <end position="663"/>
    </location>
</feature>
<sequence>MGSIVSFTAMVVLLSQFNGKPVFTWNGVTLNAVVAILSVTIKANIAYVVSECMAQWKWIMFIREPRLLIDFDRLDAATRGPLGSLRVLFKTKSALAVRFGAVLTLVAVGLDPFAQQLVQLRNSLVFTESRSEDSGPVALTSRAPFYGMGSAVTVSNNGTPYCETELHLSMQAAILNGFSRSPWEIEREALTQCPTSNCTWEPFNTVGVCHRCNDITSDLELVGGFRDIMNMERPGRIDNWKDIDATAFALPNGHYFAYKDGCPPYTLQSASCKNGQGQGWSSNGREGYAATFFGTGNPYKTNSMRDIETLIWSTSLIYPDVEAVNKSSPIPVPWLFEDSYEPMHWPDVPMQAMECAIYYCVKTVHATVQGNQLSEHVTEAKEFKPDPNSWLGSDSGSYGSEEIPPDGKIGSMEYHPVYSTAYNSTLFLRDLSNETSDIFRIKGHSVKSISHYMQDLFLANWPNATDVRKAIQKKLGKDAVGFNGALEGPLSDHLDMNATPPALQGLWSWSRTNFSGHFYTLATSMTNEMRRNYDPELKTESGQERDRYQDGSMNFYGKVGKSSVLYDVRWPWLAAHASMLVCAIIFLFITLGSSGDPSTVPLAKNSSLATIRHGYHVGGVLESSNTVEHMQKTAREAYVKLPQGDDDEGTPCSRRQEREKRSEPCIVPVFEGRGDV</sequence>
<comment type="caution">
    <text evidence="2">The sequence shown here is derived from an EMBL/GenBank/DDBJ whole genome shotgun (WGS) entry which is preliminary data.</text>
</comment>
<proteinExistence type="predicted"/>
<dbReference type="Proteomes" id="UP000635477">
    <property type="component" value="Unassembled WGS sequence"/>
</dbReference>
<evidence type="ECO:0000313" key="3">
    <source>
        <dbReference type="Proteomes" id="UP000635477"/>
    </source>
</evidence>
<dbReference type="OrthoDB" id="5376804at2759"/>
<feature type="region of interest" description="Disordered" evidence="1">
    <location>
        <begin position="640"/>
        <end position="664"/>
    </location>
</feature>
<protein>
    <submittedName>
        <fullName evidence="2">Uncharacterized protein</fullName>
    </submittedName>
</protein>
<gene>
    <name evidence="2" type="ORF">FZEAL_4493</name>
</gene>
<evidence type="ECO:0000256" key="1">
    <source>
        <dbReference type="SAM" id="MobiDB-lite"/>
    </source>
</evidence>
<dbReference type="PANTHER" id="PTHR35394">
    <property type="entry name" value="DUF3176 DOMAIN-CONTAINING PROTEIN"/>
    <property type="match status" value="1"/>
</dbReference>
<reference evidence="2" key="1">
    <citation type="journal article" date="2020" name="BMC Genomics">
        <title>Correction to: Identification and distribution of gene clusters required for synthesis of sphingolipid metabolism inhibitors in diverse species of the filamentous fungus Fusarium.</title>
        <authorList>
            <person name="Kim H.S."/>
            <person name="Lohmar J.M."/>
            <person name="Busman M."/>
            <person name="Brown D.W."/>
            <person name="Naumann T.A."/>
            <person name="Divon H.H."/>
            <person name="Lysoe E."/>
            <person name="Uhlig S."/>
            <person name="Proctor R.H."/>
        </authorList>
    </citation>
    <scope>NUCLEOTIDE SEQUENCE</scope>
    <source>
        <strain evidence="2">NRRL 22465</strain>
    </source>
</reference>
<dbReference type="PANTHER" id="PTHR35394:SF5">
    <property type="entry name" value="DUF3176 DOMAIN-CONTAINING PROTEIN"/>
    <property type="match status" value="1"/>
</dbReference>
<accession>A0A8H4XKR0</accession>
<dbReference type="AlphaFoldDB" id="A0A8H4XKR0"/>
<dbReference type="Pfam" id="PF11374">
    <property type="entry name" value="DUF3176"/>
    <property type="match status" value="1"/>
</dbReference>
<keyword evidence="3" id="KW-1185">Reference proteome</keyword>
<dbReference type="InterPro" id="IPR021514">
    <property type="entry name" value="DUF3176"/>
</dbReference>
<dbReference type="EMBL" id="JABEYC010000311">
    <property type="protein sequence ID" value="KAF4979248.1"/>
    <property type="molecule type" value="Genomic_DNA"/>
</dbReference>
<evidence type="ECO:0000313" key="2">
    <source>
        <dbReference type="EMBL" id="KAF4979248.1"/>
    </source>
</evidence>